<dbReference type="InterPro" id="IPR012435">
    <property type="entry name" value="TMEM144"/>
</dbReference>
<dbReference type="OrthoDB" id="428624at2759"/>
<feature type="repeat" description="ANK" evidence="3">
    <location>
        <begin position="529"/>
        <end position="561"/>
    </location>
</feature>
<dbReference type="InterPro" id="IPR002110">
    <property type="entry name" value="Ankyrin_rpt"/>
</dbReference>
<dbReference type="PROSITE" id="PS50088">
    <property type="entry name" value="ANK_REPEAT"/>
    <property type="match status" value="5"/>
</dbReference>
<reference evidence="5" key="1">
    <citation type="submission" date="2022-10" db="EMBL/GenBank/DDBJ databases">
        <authorList>
            <person name="Chen Y."/>
            <person name="Dougan E. K."/>
            <person name="Chan C."/>
            <person name="Rhodes N."/>
            <person name="Thang M."/>
        </authorList>
    </citation>
    <scope>NUCLEOTIDE SEQUENCE</scope>
</reference>
<dbReference type="Pfam" id="PF12796">
    <property type="entry name" value="Ank_2"/>
    <property type="match status" value="2"/>
</dbReference>
<protein>
    <submittedName>
        <fullName evidence="7">Transmembrane protein 144-like B</fullName>
    </submittedName>
</protein>
<keyword evidence="2 3" id="KW-0040">ANK repeat</keyword>
<evidence type="ECO:0000256" key="1">
    <source>
        <dbReference type="ARBA" id="ARBA00022737"/>
    </source>
</evidence>
<dbReference type="Pfam" id="PF07857">
    <property type="entry name" value="TMEM144"/>
    <property type="match status" value="1"/>
</dbReference>
<feature type="repeat" description="ANK" evidence="3">
    <location>
        <begin position="495"/>
        <end position="527"/>
    </location>
</feature>
<feature type="signal peptide" evidence="4">
    <location>
        <begin position="1"/>
        <end position="17"/>
    </location>
</feature>
<keyword evidence="1" id="KW-0677">Repeat</keyword>
<feature type="repeat" description="ANK" evidence="3">
    <location>
        <begin position="300"/>
        <end position="332"/>
    </location>
</feature>
<dbReference type="PRINTS" id="PR01415">
    <property type="entry name" value="ANKYRIN"/>
</dbReference>
<dbReference type="SMART" id="SM00248">
    <property type="entry name" value="ANK"/>
    <property type="match status" value="4"/>
</dbReference>
<reference evidence="6" key="2">
    <citation type="submission" date="2024-04" db="EMBL/GenBank/DDBJ databases">
        <authorList>
            <person name="Chen Y."/>
            <person name="Shah S."/>
            <person name="Dougan E. K."/>
            <person name="Thang M."/>
            <person name="Chan C."/>
        </authorList>
    </citation>
    <scope>NUCLEOTIDE SEQUENCE [LARGE SCALE GENOMIC DNA]</scope>
</reference>
<organism evidence="5">
    <name type="scientific">Cladocopium goreaui</name>
    <dbReference type="NCBI Taxonomy" id="2562237"/>
    <lineage>
        <taxon>Eukaryota</taxon>
        <taxon>Sar</taxon>
        <taxon>Alveolata</taxon>
        <taxon>Dinophyceae</taxon>
        <taxon>Suessiales</taxon>
        <taxon>Symbiodiniaceae</taxon>
        <taxon>Cladocopium</taxon>
    </lineage>
</organism>
<proteinExistence type="predicted"/>
<dbReference type="PROSITE" id="PS50297">
    <property type="entry name" value="ANK_REP_REGION"/>
    <property type="match status" value="5"/>
</dbReference>
<evidence type="ECO:0000313" key="5">
    <source>
        <dbReference type="EMBL" id="CAI3992142.1"/>
    </source>
</evidence>
<dbReference type="EMBL" id="CAMXCT030001674">
    <property type="protein sequence ID" value="CAL4779454.1"/>
    <property type="molecule type" value="Genomic_DNA"/>
</dbReference>
<evidence type="ECO:0000256" key="2">
    <source>
        <dbReference type="ARBA" id="ARBA00023043"/>
    </source>
</evidence>
<keyword evidence="8" id="KW-1185">Reference proteome</keyword>
<gene>
    <name evidence="5" type="ORF">C1SCF055_LOCUS18993</name>
</gene>
<keyword evidence="7" id="KW-0812">Transmembrane</keyword>
<evidence type="ECO:0000313" key="6">
    <source>
        <dbReference type="EMBL" id="CAL1145517.1"/>
    </source>
</evidence>
<evidence type="ECO:0000313" key="8">
    <source>
        <dbReference type="Proteomes" id="UP001152797"/>
    </source>
</evidence>
<keyword evidence="4" id="KW-0732">Signal</keyword>
<evidence type="ECO:0000256" key="3">
    <source>
        <dbReference type="PROSITE-ProRule" id="PRU00023"/>
    </source>
</evidence>
<dbReference type="InterPro" id="IPR036770">
    <property type="entry name" value="Ankyrin_rpt-contain_sf"/>
</dbReference>
<keyword evidence="7" id="KW-0472">Membrane</keyword>
<dbReference type="PANTHER" id="PTHR24198:SF165">
    <property type="entry name" value="ANKYRIN REPEAT-CONTAINING PROTEIN-RELATED"/>
    <property type="match status" value="1"/>
</dbReference>
<name>A0A9P1CJC1_9DINO</name>
<dbReference type="PANTHER" id="PTHR24198">
    <property type="entry name" value="ANKYRIN REPEAT AND PROTEIN KINASE DOMAIN-CONTAINING PROTEIN"/>
    <property type="match status" value="1"/>
</dbReference>
<accession>A0A9P1CJC1</accession>
<dbReference type="SUPFAM" id="SSF48403">
    <property type="entry name" value="Ankyrin repeat"/>
    <property type="match status" value="1"/>
</dbReference>
<dbReference type="Gene3D" id="1.25.40.20">
    <property type="entry name" value="Ankyrin repeat-containing domain"/>
    <property type="match status" value="3"/>
</dbReference>
<feature type="repeat" description="ANK" evidence="3">
    <location>
        <begin position="562"/>
        <end position="586"/>
    </location>
</feature>
<feature type="chain" id="PRO_5043270529" evidence="4">
    <location>
        <begin position="18"/>
        <end position="586"/>
    </location>
</feature>
<dbReference type="Proteomes" id="UP001152797">
    <property type="component" value="Unassembled WGS sequence"/>
</dbReference>
<evidence type="ECO:0000256" key="4">
    <source>
        <dbReference type="SAM" id="SignalP"/>
    </source>
</evidence>
<dbReference type="EMBL" id="CAMXCT010001674">
    <property type="protein sequence ID" value="CAI3992142.1"/>
    <property type="molecule type" value="Genomic_DNA"/>
</dbReference>
<evidence type="ECO:0000313" key="7">
    <source>
        <dbReference type="EMBL" id="CAL4779454.1"/>
    </source>
</evidence>
<sequence length="586" mass="62549">MCSGILFVGLLAALLDGDLQLGVPPKVVMGGALWAFSNFAVLPLVKLLGIGLGFSLYHFQNMIVGYVVGRNGFFGVPSLQAAFPGSLYICDLGCGLILVSFEAAQSEADSNSEAATKETTFRLHGAESEINKAAALKIVKEAAQSEADSNSEAATKATSPLTLRGSWVWDTSANTSKADIGKLRFDPLEAWLVTVNLSSWCSLLMTQHHASLLVGYATGKRYTQVGAGPWAGKVEWDGWNDVGWEAQEVREAREAQEAADAEEAADCGYDIARAVSFGRFGAVRHILRTRPGAVASTEDDGWTVLHDAAGHGRVEICQVLLAAGAEVHARDDVGQTPLHYAAGNGRVEVVQLLVEDPEELVSHAGSTPHDLAKDGDDKKVFVALLTGKDCECLWLQDRTIRQLKEEAQQKLDLTIKNLIGPNMEPLDEEKMLPEENIVPGTTLTVVAVNQAAEDEKEAAECDHEILDAAQLGKVGAVRHLLRTVPGAVAETESGSGYSALHVAAGEGHVEICRLLLAAGAEVDARGDESGNTPLHFATYNGQVEVVKLLLEAKASVTVKDLQGQTPLDDARRQGHDEVVKILENAA</sequence>
<dbReference type="AlphaFoldDB" id="A0A9P1CJC1"/>
<dbReference type="EMBL" id="CAMXCT020001674">
    <property type="protein sequence ID" value="CAL1145517.1"/>
    <property type="molecule type" value="Genomic_DNA"/>
</dbReference>
<comment type="caution">
    <text evidence="5">The sequence shown here is derived from an EMBL/GenBank/DDBJ whole genome shotgun (WGS) entry which is preliminary data.</text>
</comment>
<feature type="repeat" description="ANK" evidence="3">
    <location>
        <begin position="333"/>
        <end position="355"/>
    </location>
</feature>